<protein>
    <recommendedName>
        <fullName evidence="1">Methyltransferase type 11 domain-containing protein</fullName>
    </recommendedName>
</protein>
<dbReference type="Pfam" id="PF08241">
    <property type="entry name" value="Methyltransf_11"/>
    <property type="match status" value="1"/>
</dbReference>
<evidence type="ECO:0000259" key="1">
    <source>
        <dbReference type="Pfam" id="PF08241"/>
    </source>
</evidence>
<reference evidence="2" key="1">
    <citation type="submission" date="2018-06" db="EMBL/GenBank/DDBJ databases">
        <authorList>
            <person name="Zhirakovskaya E."/>
        </authorList>
    </citation>
    <scope>NUCLEOTIDE SEQUENCE</scope>
</reference>
<dbReference type="PANTHER" id="PTHR43861:SF6">
    <property type="entry name" value="METHYLTRANSFERASE TYPE 11"/>
    <property type="match status" value="1"/>
</dbReference>
<evidence type="ECO:0000313" key="2">
    <source>
        <dbReference type="EMBL" id="VAW34061.1"/>
    </source>
</evidence>
<accession>A0A3B0USI1</accession>
<gene>
    <name evidence="2" type="ORF">MNBD_DELTA03-1869</name>
</gene>
<feature type="non-terminal residue" evidence="2">
    <location>
        <position position="242"/>
    </location>
</feature>
<dbReference type="InterPro" id="IPR029063">
    <property type="entry name" value="SAM-dependent_MTases_sf"/>
</dbReference>
<feature type="domain" description="Methyltransferase type 11" evidence="1">
    <location>
        <begin position="39"/>
        <end position="136"/>
    </location>
</feature>
<dbReference type="AlphaFoldDB" id="A0A3B0USI1"/>
<dbReference type="SUPFAM" id="SSF53335">
    <property type="entry name" value="S-adenosyl-L-methionine-dependent methyltransferases"/>
    <property type="match status" value="1"/>
</dbReference>
<proteinExistence type="predicted"/>
<dbReference type="PANTHER" id="PTHR43861">
    <property type="entry name" value="TRANS-ACONITATE 2-METHYLTRANSFERASE-RELATED"/>
    <property type="match status" value="1"/>
</dbReference>
<dbReference type="GO" id="GO:0008757">
    <property type="term" value="F:S-adenosylmethionine-dependent methyltransferase activity"/>
    <property type="evidence" value="ECO:0007669"/>
    <property type="project" value="InterPro"/>
</dbReference>
<sequence length="242" mass="27288">MDFTGERFIPGYGLAAEIELEHLQRYFAAQEIVTGRRVLDIASGAGYGSALLAERAAYVCGADIDYEAAAFARERYKAKAGNLDYLQASIGSLPFAAASFEAVISFETIEHVPAGLHEDFMREVLRVLTPDGFLLISTPDKYIYSELRDYKNKFHVKEFYRPEFEAFLGRFFPNIRLLDQLQELSFILTDNKAESCQVRRPENKSLAGKYIIALCGRQEIPDPARLGSVIFDNADSYQKKIN</sequence>
<dbReference type="CDD" id="cd02440">
    <property type="entry name" value="AdoMet_MTases"/>
    <property type="match status" value="1"/>
</dbReference>
<dbReference type="Gene3D" id="3.40.50.150">
    <property type="entry name" value="Vaccinia Virus protein VP39"/>
    <property type="match status" value="1"/>
</dbReference>
<name>A0A3B0USI1_9ZZZZ</name>
<organism evidence="2">
    <name type="scientific">hydrothermal vent metagenome</name>
    <dbReference type="NCBI Taxonomy" id="652676"/>
    <lineage>
        <taxon>unclassified sequences</taxon>
        <taxon>metagenomes</taxon>
        <taxon>ecological metagenomes</taxon>
    </lineage>
</organism>
<dbReference type="EMBL" id="UOEX01000084">
    <property type="protein sequence ID" value="VAW34061.1"/>
    <property type="molecule type" value="Genomic_DNA"/>
</dbReference>
<dbReference type="InterPro" id="IPR013216">
    <property type="entry name" value="Methyltransf_11"/>
</dbReference>